<organism evidence="6 7">
    <name type="scientific">Salegentibacter salinarum</name>
    <dbReference type="NCBI Taxonomy" id="447422"/>
    <lineage>
        <taxon>Bacteria</taxon>
        <taxon>Pseudomonadati</taxon>
        <taxon>Bacteroidota</taxon>
        <taxon>Flavobacteriia</taxon>
        <taxon>Flavobacteriales</taxon>
        <taxon>Flavobacteriaceae</taxon>
        <taxon>Salegentibacter</taxon>
    </lineage>
</organism>
<dbReference type="Proteomes" id="UP000232673">
    <property type="component" value="Unassembled WGS sequence"/>
</dbReference>
<evidence type="ECO:0000256" key="3">
    <source>
        <dbReference type="ARBA" id="ARBA00022676"/>
    </source>
</evidence>
<sequence length="388" mass="46105">MKKIIHIASDEKFINSAYWQFNEVFPNRNLFYLLVDNPYEKLKYVNQNQDFLLVEKKIKTLKVLAKNLSYDKIVIFHGLDYYSAFLLNKISKDCQIVWFLWGWEVYNNPLIVDPRNIIGPITYSKFLKKTGFKVLKSSIKNILRPVYYQLFFQTNTPSETILTAIRNVKFCGILFKEEVDFIHQKISQDVDFLKFSYYPIELMVKNEKARVNATNILVGNSASENNNHLEIFELLQRLPLMGKKIIVPLSYGKKNYADSIISKGREIFPENFEPLIDFLPLHQYNEYLQQCGIVIMNHYRQQAIGNVLSMLWLGSKIYLDERNSIFHFLKRKGIHVFSIEKDLRRENLEVFDLLSFQEQNRNREILKKEVGEKQLLKELKNNFEEYFR</sequence>
<evidence type="ECO:0000256" key="5">
    <source>
        <dbReference type="ARBA" id="ARBA00023136"/>
    </source>
</evidence>
<keyword evidence="3" id="KW-0328">Glycosyltransferase</keyword>
<dbReference type="STRING" id="447422.SAMN05660903_03257"/>
<protein>
    <recommendedName>
        <fullName evidence="8">4-alpha-L-fucosyltransferase</fullName>
    </recommendedName>
</protein>
<evidence type="ECO:0008006" key="8">
    <source>
        <dbReference type="Google" id="ProtNLM"/>
    </source>
</evidence>
<keyword evidence="1" id="KW-1003">Cell membrane</keyword>
<evidence type="ECO:0000256" key="4">
    <source>
        <dbReference type="ARBA" id="ARBA00022679"/>
    </source>
</evidence>
<name>A0A2N0TXT7_9FLAO</name>
<dbReference type="GO" id="GO:0008417">
    <property type="term" value="F:fucosyltransferase activity"/>
    <property type="evidence" value="ECO:0007669"/>
    <property type="project" value="InterPro"/>
</dbReference>
<dbReference type="OrthoDB" id="1083028at2"/>
<gene>
    <name evidence="6" type="ORF">APR41_16030</name>
</gene>
<dbReference type="Pfam" id="PF07429">
    <property type="entry name" value="Glyco_transf_56"/>
    <property type="match status" value="1"/>
</dbReference>
<evidence type="ECO:0000256" key="2">
    <source>
        <dbReference type="ARBA" id="ARBA00022519"/>
    </source>
</evidence>
<evidence type="ECO:0000256" key="1">
    <source>
        <dbReference type="ARBA" id="ARBA00022475"/>
    </source>
</evidence>
<dbReference type="EMBL" id="LKTS01000013">
    <property type="protein sequence ID" value="PKD19468.1"/>
    <property type="molecule type" value="Genomic_DNA"/>
</dbReference>
<keyword evidence="4" id="KW-0808">Transferase</keyword>
<evidence type="ECO:0000313" key="7">
    <source>
        <dbReference type="Proteomes" id="UP000232673"/>
    </source>
</evidence>
<keyword evidence="7" id="KW-1185">Reference proteome</keyword>
<keyword evidence="5" id="KW-0472">Membrane</keyword>
<keyword evidence="2" id="KW-0997">Cell inner membrane</keyword>
<reference evidence="6 7" key="1">
    <citation type="submission" date="2015-10" db="EMBL/GenBank/DDBJ databases">
        <title>Draft genome sequence of Salegentibacter salinarum KCTC 12975.</title>
        <authorList>
            <person name="Lin W."/>
            <person name="Zheng Q."/>
        </authorList>
    </citation>
    <scope>NUCLEOTIDE SEQUENCE [LARGE SCALE GENOMIC DNA]</scope>
    <source>
        <strain evidence="6 7">KCTC 12975</strain>
    </source>
</reference>
<dbReference type="InterPro" id="IPR009993">
    <property type="entry name" value="WecF"/>
</dbReference>
<accession>A0A2N0TXT7</accession>
<proteinExistence type="predicted"/>
<comment type="caution">
    <text evidence="6">The sequence shown here is derived from an EMBL/GenBank/DDBJ whole genome shotgun (WGS) entry which is preliminary data.</text>
</comment>
<dbReference type="GO" id="GO:0009246">
    <property type="term" value="P:enterobacterial common antigen biosynthetic process"/>
    <property type="evidence" value="ECO:0007669"/>
    <property type="project" value="InterPro"/>
</dbReference>
<evidence type="ECO:0000313" key="6">
    <source>
        <dbReference type="EMBL" id="PKD19468.1"/>
    </source>
</evidence>
<dbReference type="AlphaFoldDB" id="A0A2N0TXT7"/>
<dbReference type="RefSeq" id="WP_079714250.1">
    <property type="nucleotide sequence ID" value="NZ_FUZC01000017.1"/>
</dbReference>